<dbReference type="AlphaFoldDB" id="A0A1H7XPX9"/>
<proteinExistence type="predicted"/>
<accession>A0A1H7XPX9</accession>
<reference evidence="2 3" key="1">
    <citation type="submission" date="2016-10" db="EMBL/GenBank/DDBJ databases">
        <authorList>
            <person name="de Groot N.N."/>
        </authorList>
    </citation>
    <scope>NUCLEOTIDE SEQUENCE [LARGE SCALE GENOMIC DNA]</scope>
    <source>
        <strain evidence="2 3">DSM 8423</strain>
    </source>
</reference>
<dbReference type="EMBL" id="FOBS01000011">
    <property type="protein sequence ID" value="SEM35684.1"/>
    <property type="molecule type" value="Genomic_DNA"/>
</dbReference>
<dbReference type="OrthoDB" id="9796740at2"/>
<dbReference type="RefSeq" id="WP_093883438.1">
    <property type="nucleotide sequence ID" value="NZ_FOBS01000011.1"/>
</dbReference>
<dbReference type="InterPro" id="IPR019301">
    <property type="entry name" value="Flagellar_prot_FlgJ_N"/>
</dbReference>
<evidence type="ECO:0000313" key="2">
    <source>
        <dbReference type="EMBL" id="SEM35684.1"/>
    </source>
</evidence>
<name>A0A1H7XPX9_9BACT</name>
<dbReference type="Pfam" id="PF10135">
    <property type="entry name" value="Rod-binding"/>
    <property type="match status" value="1"/>
</dbReference>
<gene>
    <name evidence="2" type="ORF">SAMN04489760_11197</name>
</gene>
<sequence length="108" mass="12170">MNDIVVKNGVSAIPEASLKNAEAEKLKSEEQKLKKVCADFESLFVYNLLQTMRKTIPVGNSAMQSFGKETYNMMFDQKIAEEFSQKAGGMGLQTILFNQLRKQDNKSK</sequence>
<evidence type="ECO:0000313" key="3">
    <source>
        <dbReference type="Proteomes" id="UP000198744"/>
    </source>
</evidence>
<evidence type="ECO:0000259" key="1">
    <source>
        <dbReference type="Pfam" id="PF10135"/>
    </source>
</evidence>
<keyword evidence="3" id="KW-1185">Reference proteome</keyword>
<feature type="domain" description="Flagellar protein FlgJ N-terminal" evidence="1">
    <location>
        <begin position="50"/>
        <end position="99"/>
    </location>
</feature>
<organism evidence="2 3">
    <name type="scientific">Syntrophus gentianae</name>
    <dbReference type="NCBI Taxonomy" id="43775"/>
    <lineage>
        <taxon>Bacteria</taxon>
        <taxon>Pseudomonadati</taxon>
        <taxon>Thermodesulfobacteriota</taxon>
        <taxon>Syntrophia</taxon>
        <taxon>Syntrophales</taxon>
        <taxon>Syntrophaceae</taxon>
        <taxon>Syntrophus</taxon>
    </lineage>
</organism>
<dbReference type="STRING" id="43775.SAMN04489760_11197"/>
<keyword evidence="2" id="KW-0969">Cilium</keyword>
<dbReference type="Proteomes" id="UP000198744">
    <property type="component" value="Unassembled WGS sequence"/>
</dbReference>
<keyword evidence="2" id="KW-0282">Flagellum</keyword>
<protein>
    <submittedName>
        <fullName evidence="2">Flagellar protein FlgJ</fullName>
    </submittedName>
</protein>
<keyword evidence="2" id="KW-0966">Cell projection</keyword>